<evidence type="ECO:0000256" key="1">
    <source>
        <dbReference type="ARBA" id="ARBA00022485"/>
    </source>
</evidence>
<dbReference type="Pfam" id="PF12838">
    <property type="entry name" value="Fer4_7"/>
    <property type="match status" value="1"/>
</dbReference>
<evidence type="ECO:0000313" key="7">
    <source>
        <dbReference type="EMBL" id="SUS06175.1"/>
    </source>
</evidence>
<proteinExistence type="predicted"/>
<dbReference type="PANTHER" id="PTHR43687:SF4">
    <property type="entry name" value="BLR5484 PROTEIN"/>
    <property type="match status" value="1"/>
</dbReference>
<reference evidence="7" key="1">
    <citation type="submission" date="2018-07" db="EMBL/GenBank/DDBJ databases">
        <authorList>
            <person name="Quirk P.G."/>
            <person name="Krulwich T.A."/>
        </authorList>
    </citation>
    <scope>NUCLEOTIDE SEQUENCE</scope>
</reference>
<dbReference type="InterPro" id="IPR017896">
    <property type="entry name" value="4Fe4S_Fe-S-bd"/>
</dbReference>
<dbReference type="GO" id="GO:0051539">
    <property type="term" value="F:4 iron, 4 sulfur cluster binding"/>
    <property type="evidence" value="ECO:0007669"/>
    <property type="project" value="UniProtKB-KW"/>
</dbReference>
<feature type="domain" description="4Fe-4S ferredoxin-type" evidence="6">
    <location>
        <begin position="301"/>
        <end position="330"/>
    </location>
</feature>
<evidence type="ECO:0000256" key="5">
    <source>
        <dbReference type="SAM" id="MobiDB-lite"/>
    </source>
</evidence>
<evidence type="ECO:0000256" key="4">
    <source>
        <dbReference type="ARBA" id="ARBA00023014"/>
    </source>
</evidence>
<dbReference type="InterPro" id="IPR050572">
    <property type="entry name" value="Fe-S_Ferredoxin"/>
</dbReference>
<feature type="compositionally biased region" description="Basic and acidic residues" evidence="5">
    <location>
        <begin position="658"/>
        <end position="667"/>
    </location>
</feature>
<evidence type="ECO:0000256" key="2">
    <source>
        <dbReference type="ARBA" id="ARBA00022723"/>
    </source>
</evidence>
<dbReference type="AlphaFoldDB" id="A0A380TCI8"/>
<keyword evidence="1" id="KW-0004">4Fe-4S</keyword>
<dbReference type="EMBL" id="UIDG01000168">
    <property type="protein sequence ID" value="SUS06175.1"/>
    <property type="molecule type" value="Genomic_DNA"/>
</dbReference>
<feature type="domain" description="4Fe-4S ferredoxin-type" evidence="6">
    <location>
        <begin position="511"/>
        <end position="540"/>
    </location>
</feature>
<dbReference type="PANTHER" id="PTHR43687">
    <property type="entry name" value="ADENYLYLSULFATE REDUCTASE, BETA SUBUNIT"/>
    <property type="match status" value="1"/>
</dbReference>
<evidence type="ECO:0000256" key="3">
    <source>
        <dbReference type="ARBA" id="ARBA00023004"/>
    </source>
</evidence>
<dbReference type="Pfam" id="PF13237">
    <property type="entry name" value="Fer4_10"/>
    <property type="match status" value="1"/>
</dbReference>
<gene>
    <name evidence="7" type="ORF">DF3PB_250005</name>
</gene>
<keyword evidence="4" id="KW-0411">Iron-sulfur</keyword>
<dbReference type="PROSITE" id="PS51379">
    <property type="entry name" value="4FE4S_FER_2"/>
    <property type="match status" value="4"/>
</dbReference>
<dbReference type="InterPro" id="IPR017900">
    <property type="entry name" value="4Fe4S_Fe_S_CS"/>
</dbReference>
<feature type="region of interest" description="Disordered" evidence="5">
    <location>
        <begin position="640"/>
        <end position="667"/>
    </location>
</feature>
<name>A0A380TCI8_9ZZZZ</name>
<dbReference type="PROSITE" id="PS00198">
    <property type="entry name" value="4FE4S_FER_1"/>
    <property type="match status" value="1"/>
</dbReference>
<dbReference type="SUPFAM" id="SSF54862">
    <property type="entry name" value="4Fe-4S ferredoxins"/>
    <property type="match status" value="1"/>
</dbReference>
<evidence type="ECO:0000259" key="6">
    <source>
        <dbReference type="PROSITE" id="PS51379"/>
    </source>
</evidence>
<feature type="domain" description="4Fe-4S ferredoxin-type" evidence="6">
    <location>
        <begin position="271"/>
        <end position="300"/>
    </location>
</feature>
<organism evidence="7">
    <name type="scientific">metagenome</name>
    <dbReference type="NCBI Taxonomy" id="256318"/>
    <lineage>
        <taxon>unclassified sequences</taxon>
        <taxon>metagenomes</taxon>
    </lineage>
</organism>
<feature type="domain" description="4Fe-4S ferredoxin-type" evidence="6">
    <location>
        <begin position="542"/>
        <end position="571"/>
    </location>
</feature>
<sequence length="667" mass="70971">MGGSTPRVLLCTCQHTLPLDGKKIAAALGGQAPAVHTELCAAEADAVSRALDPEAPLLIGCTQEAPLFEEIAGEAQPHAGLRCVNIREKAGWSDEGRQAQAKIAALIAEAAVEIEPSASVSATSEGVVLVYGGDEVALAAARRLSRRLDATCLLKRHDGILPPRVRDVAIFTGTVQAVHGHLGAFEVTIEGLAASAPSSRGALAFGPAQARFTSACDLILDLTGDPPLFAAARDGYFRVEPGDAVKLERALFELTDMAGTFEKPRYVRLDPALCAHARNTIVGCRQCLDVCPTGAIMPAGDHVAIDPWICMGHGTCASVCPTGAIRYDLPSGYALFERLRVLLATYQRAGGRACELLVHDGEFAEDMIAVIARTGRGLPANVLPFAVNRVTQIGLDFLLAALALGAGRIRLLTGPEDRPDLDSLRTHIRLLETILAGLGHGSGRVVLAEDDDPHHLEERLYAALKPAAAAAPLSFLAAGKRALTWQVLDHLHAEAPAALGVLPLPTGAPFGRVVLDQERCTLCVACVGACPTAALSCDPERPQLAFTERQCIQCGLCRATCPEDAVNLEARLNFADAGRHPRVLKAEEPFLCIRCAKPFGTRSTIERLAERLKEHPLFEGAGRAELIKMCEDCRVKAQMEAPQPMAGRPPPRPVTTDDYFKTDPGEN</sequence>
<dbReference type="GO" id="GO:0046872">
    <property type="term" value="F:metal ion binding"/>
    <property type="evidence" value="ECO:0007669"/>
    <property type="project" value="UniProtKB-KW"/>
</dbReference>
<dbReference type="Gene3D" id="3.30.70.20">
    <property type="match status" value="2"/>
</dbReference>
<keyword evidence="3" id="KW-0408">Iron</keyword>
<keyword evidence="2" id="KW-0479">Metal-binding</keyword>
<accession>A0A380TCI8</accession>
<protein>
    <submittedName>
        <fullName evidence="7">4Fe-4S ferredoxin</fullName>
    </submittedName>
</protein>